<sequence>MQQSCLRGILADRISEFPPKYQNKYITPTFVVGFCCVCVCVCVCVCGLDIMIVRFRSTMLAGTRSTCTCTSETLHHTSPSDNLPCSVAEEVLAFHTVVEILARSSPVLVVESAFPHGRIP</sequence>
<evidence type="ECO:0000256" key="1">
    <source>
        <dbReference type="SAM" id="Phobius"/>
    </source>
</evidence>
<dbReference type="Proteomes" id="UP000249829">
    <property type="component" value="Unassembled WGS sequence"/>
</dbReference>
<evidence type="ECO:0000313" key="2">
    <source>
        <dbReference type="EMBL" id="PYI24335.1"/>
    </source>
</evidence>
<feature type="transmembrane region" description="Helical" evidence="1">
    <location>
        <begin position="25"/>
        <end position="50"/>
    </location>
</feature>
<keyword evidence="1" id="KW-0472">Membrane</keyword>
<reference evidence="2 3" key="1">
    <citation type="submission" date="2018-02" db="EMBL/GenBank/DDBJ databases">
        <title>The genomes of Aspergillus section Nigri reveals drivers in fungal speciation.</title>
        <authorList>
            <consortium name="DOE Joint Genome Institute"/>
            <person name="Vesth T.C."/>
            <person name="Nybo J."/>
            <person name="Theobald S."/>
            <person name="Brandl J."/>
            <person name="Frisvad J.C."/>
            <person name="Nielsen K.F."/>
            <person name="Lyhne E.K."/>
            <person name="Kogle M.E."/>
            <person name="Kuo A."/>
            <person name="Riley R."/>
            <person name="Clum A."/>
            <person name="Nolan M."/>
            <person name="Lipzen A."/>
            <person name="Salamov A."/>
            <person name="Henrissat B."/>
            <person name="Wiebenga A."/>
            <person name="De vries R.P."/>
            <person name="Grigoriev I.V."/>
            <person name="Mortensen U.H."/>
            <person name="Andersen M.R."/>
            <person name="Baker S.E."/>
        </authorList>
    </citation>
    <scope>NUCLEOTIDE SEQUENCE [LARGE SCALE GENOMIC DNA]</scope>
    <source>
        <strain evidence="2 3">CBS 115571</strain>
    </source>
</reference>
<name>A0A2V5HIT5_ASPV1</name>
<proteinExistence type="predicted"/>
<dbReference type="EMBL" id="KZ825102">
    <property type="protein sequence ID" value="PYI24335.1"/>
    <property type="molecule type" value="Genomic_DNA"/>
</dbReference>
<protein>
    <submittedName>
        <fullName evidence="2">Uncharacterized protein</fullName>
    </submittedName>
</protein>
<keyword evidence="1" id="KW-0812">Transmembrane</keyword>
<keyword evidence="3" id="KW-1185">Reference proteome</keyword>
<dbReference type="AlphaFoldDB" id="A0A2V5HIT5"/>
<gene>
    <name evidence="2" type="ORF">BO99DRAFT_91752</name>
</gene>
<keyword evidence="1" id="KW-1133">Transmembrane helix</keyword>
<organism evidence="2 3">
    <name type="scientific">Aspergillus violaceofuscus (strain CBS 115571)</name>
    <dbReference type="NCBI Taxonomy" id="1450538"/>
    <lineage>
        <taxon>Eukaryota</taxon>
        <taxon>Fungi</taxon>
        <taxon>Dikarya</taxon>
        <taxon>Ascomycota</taxon>
        <taxon>Pezizomycotina</taxon>
        <taxon>Eurotiomycetes</taxon>
        <taxon>Eurotiomycetidae</taxon>
        <taxon>Eurotiales</taxon>
        <taxon>Aspergillaceae</taxon>
        <taxon>Aspergillus</taxon>
    </lineage>
</organism>
<accession>A0A2V5HIT5</accession>
<evidence type="ECO:0000313" key="3">
    <source>
        <dbReference type="Proteomes" id="UP000249829"/>
    </source>
</evidence>